<dbReference type="PANTHER" id="PTHR43792">
    <property type="entry name" value="GNAT FAMILY, PUTATIVE (AFU_ORTHOLOGUE AFUA_3G00765)-RELATED-RELATED"/>
    <property type="match status" value="1"/>
</dbReference>
<feature type="domain" description="N-acetyltransferase" evidence="4">
    <location>
        <begin position="12"/>
        <end position="177"/>
    </location>
</feature>
<sequence>MSVSHQLRTTRLLLAPLRVEDIPKIVEYAGNENVSRYTLNIPHPYQEKDAIYWLNLAHQGRESGEKYIFSIRDGETEAFMGGIGLHVNKAFSHAELGYWIAEPFWNKGFVSEAAAAIIRFGFEELDLRRVAAHYVAVNGASGKVMANAGMQKEGVLRQHMFRNGAYHDVVYYGILREEL</sequence>
<evidence type="ECO:0000256" key="2">
    <source>
        <dbReference type="ARBA" id="ARBA00023315"/>
    </source>
</evidence>
<dbReference type="OrthoDB" id="9811523at2"/>
<dbReference type="EMBL" id="FOFB01000020">
    <property type="protein sequence ID" value="SEQ96538.1"/>
    <property type="molecule type" value="Genomic_DNA"/>
</dbReference>
<comment type="similarity">
    <text evidence="3">Belongs to the acetyltransferase family. RimJ subfamily.</text>
</comment>
<dbReference type="PANTHER" id="PTHR43792:SF8">
    <property type="entry name" value="[RIBOSOMAL PROTEIN US5]-ALANINE N-ACETYLTRANSFERASE"/>
    <property type="match status" value="1"/>
</dbReference>
<evidence type="ECO:0000259" key="4">
    <source>
        <dbReference type="PROSITE" id="PS51186"/>
    </source>
</evidence>
<evidence type="ECO:0000313" key="5">
    <source>
        <dbReference type="EMBL" id="SEQ96538.1"/>
    </source>
</evidence>
<dbReference type="GO" id="GO:0016747">
    <property type="term" value="F:acyltransferase activity, transferring groups other than amino-acyl groups"/>
    <property type="evidence" value="ECO:0007669"/>
    <property type="project" value="InterPro"/>
</dbReference>
<dbReference type="InterPro" id="IPR051531">
    <property type="entry name" value="N-acetyltransferase"/>
</dbReference>
<evidence type="ECO:0000256" key="1">
    <source>
        <dbReference type="ARBA" id="ARBA00022679"/>
    </source>
</evidence>
<dbReference type="PROSITE" id="PS51186">
    <property type="entry name" value="GNAT"/>
    <property type="match status" value="1"/>
</dbReference>
<keyword evidence="6" id="KW-1185">Reference proteome</keyword>
<dbReference type="InterPro" id="IPR016181">
    <property type="entry name" value="Acyl_CoA_acyltransferase"/>
</dbReference>
<dbReference type="RefSeq" id="WP_090170670.1">
    <property type="nucleotide sequence ID" value="NZ_FOFB01000020.1"/>
</dbReference>
<organism evidence="5 6">
    <name type="scientific">Neolewinella agarilytica</name>
    <dbReference type="NCBI Taxonomy" id="478744"/>
    <lineage>
        <taxon>Bacteria</taxon>
        <taxon>Pseudomonadati</taxon>
        <taxon>Bacteroidota</taxon>
        <taxon>Saprospiria</taxon>
        <taxon>Saprospirales</taxon>
        <taxon>Lewinellaceae</taxon>
        <taxon>Neolewinella</taxon>
    </lineage>
</organism>
<dbReference type="SUPFAM" id="SSF55729">
    <property type="entry name" value="Acyl-CoA N-acyltransferases (Nat)"/>
    <property type="match status" value="1"/>
</dbReference>
<gene>
    <name evidence="5" type="ORF">SAMN05444359_12036</name>
</gene>
<keyword evidence="1 5" id="KW-0808">Transferase</keyword>
<evidence type="ECO:0000256" key="3">
    <source>
        <dbReference type="ARBA" id="ARBA00038502"/>
    </source>
</evidence>
<dbReference type="InParanoid" id="A0A1H9KBV3"/>
<dbReference type="AlphaFoldDB" id="A0A1H9KBV3"/>
<proteinExistence type="inferred from homology"/>
<protein>
    <submittedName>
        <fullName evidence="5">Protein N-acetyltransferase, RimJ/RimL family</fullName>
    </submittedName>
</protein>
<dbReference type="Gene3D" id="3.40.630.30">
    <property type="match status" value="1"/>
</dbReference>
<dbReference type="Proteomes" id="UP000199021">
    <property type="component" value="Unassembled WGS sequence"/>
</dbReference>
<keyword evidence="2" id="KW-0012">Acyltransferase</keyword>
<name>A0A1H9KBV3_9BACT</name>
<evidence type="ECO:0000313" key="6">
    <source>
        <dbReference type="Proteomes" id="UP000199021"/>
    </source>
</evidence>
<dbReference type="STRING" id="478744.SAMN05444359_12036"/>
<dbReference type="Pfam" id="PF13302">
    <property type="entry name" value="Acetyltransf_3"/>
    <property type="match status" value="1"/>
</dbReference>
<dbReference type="InterPro" id="IPR000182">
    <property type="entry name" value="GNAT_dom"/>
</dbReference>
<reference evidence="6" key="1">
    <citation type="submission" date="2016-10" db="EMBL/GenBank/DDBJ databases">
        <authorList>
            <person name="Varghese N."/>
            <person name="Submissions S."/>
        </authorList>
    </citation>
    <scope>NUCLEOTIDE SEQUENCE [LARGE SCALE GENOMIC DNA]</scope>
    <source>
        <strain evidence="6">DSM 24740</strain>
    </source>
</reference>
<accession>A0A1H9KBV3</accession>